<name>A0A6N3AZ12_9FIRM</name>
<gene>
    <name evidence="2" type="ORF">IBLFYP30_01434</name>
</gene>
<dbReference type="Pfam" id="PF04230">
    <property type="entry name" value="PS_pyruv_trans"/>
    <property type="match status" value="1"/>
</dbReference>
<dbReference type="PANTHER" id="PTHR36836:SF1">
    <property type="entry name" value="COLANIC ACID BIOSYNTHESIS PROTEIN WCAK"/>
    <property type="match status" value="1"/>
</dbReference>
<evidence type="ECO:0000313" key="2">
    <source>
        <dbReference type="EMBL" id="VYT96133.1"/>
    </source>
</evidence>
<protein>
    <submittedName>
        <fullName evidence="2">Colanic acid biosynthesis protein</fullName>
    </submittedName>
</protein>
<dbReference type="EMBL" id="CACRUE010000022">
    <property type="protein sequence ID" value="VYT96133.1"/>
    <property type="molecule type" value="Genomic_DNA"/>
</dbReference>
<dbReference type="RefSeq" id="WP_024047683.1">
    <property type="nucleotide sequence ID" value="NZ_CACRUE010000022.1"/>
</dbReference>
<sequence length="390" mass="44406">MSNIKLYSHGGSKNHGCEAIVRGTYKVINKPMVLYSMNPDEDIKYGIDKIITIKEDNDCQIKRKSIEYYLSAANIKLFKSTELNTKYKKKEFLSGINKDDIYISIGGDNYCYAGVNVLGDINSLIHKKGAKTVLWGCSINENILNDINVIKDLKLYNLIVVRESLTYNALRKAGITENVVLYPDPAFQLDKEELQLPEGFMEGNTIGINISPLIISSGKENGMVKKNYEKLIEHIIHTTDMQIILIPHVTWDHNNDREPIVYLHNKYKDTGRVIMLEKEYNCMQLKGFISRCRMFIGARTHATIAAYSTCVPTLVVGYSIKAKGIAKDLFGDYENYVVSAQNMNKSDELITAFEWMKKNEESIRKHLNSFIPSYKEKALLAGEKIREMAK</sequence>
<organism evidence="2">
    <name type="scientific">Intestinibacter bartlettii</name>
    <dbReference type="NCBI Taxonomy" id="261299"/>
    <lineage>
        <taxon>Bacteria</taxon>
        <taxon>Bacillati</taxon>
        <taxon>Bacillota</taxon>
        <taxon>Clostridia</taxon>
        <taxon>Peptostreptococcales</taxon>
        <taxon>Peptostreptococcaceae</taxon>
        <taxon>Intestinibacter</taxon>
    </lineage>
</organism>
<dbReference type="PANTHER" id="PTHR36836">
    <property type="entry name" value="COLANIC ACID BIOSYNTHESIS PROTEIN WCAK"/>
    <property type="match status" value="1"/>
</dbReference>
<dbReference type="AlphaFoldDB" id="A0A6N3AZ12"/>
<feature type="domain" description="Polysaccharide pyruvyl transferase" evidence="1">
    <location>
        <begin position="14"/>
        <end position="319"/>
    </location>
</feature>
<proteinExistence type="predicted"/>
<dbReference type="InterPro" id="IPR007345">
    <property type="entry name" value="Polysacch_pyruvyl_Trfase"/>
</dbReference>
<accession>A0A6N3AZ12</accession>
<reference evidence="2" key="1">
    <citation type="submission" date="2019-11" db="EMBL/GenBank/DDBJ databases">
        <authorList>
            <person name="Feng L."/>
        </authorList>
    </citation>
    <scope>NUCLEOTIDE SEQUENCE</scope>
    <source>
        <strain evidence="2">IbartlettiiLFYP30</strain>
    </source>
</reference>
<evidence type="ECO:0000259" key="1">
    <source>
        <dbReference type="Pfam" id="PF04230"/>
    </source>
</evidence>